<keyword evidence="6" id="KW-1185">Reference proteome</keyword>
<sequence length="488" mass="52056">MQFDILSRYDNLTELHLSGRLTNSALLEDLTAFSEERSAAGKTAALVDLSGITAASASGLAALVEWIRTLRGFDVALLRPSKPLRQAIEKCHAGDLLPLHETPESALKSAPIKAGTLAGTRAVALCAGRGSRMGRLSEQWPKPMLDICGRPMLDHTIRHLASFGIKQCYVNPGHLGAQIPKHFNENPIPGQTLVYANEVNPDGTAQAIGSASTLVSLAQNHSAFDSDFIVLCGDALTDVNLAEMMQFHRKSGADITIAALRVPPHKVEKYGIIEAATGGRITSFQEKPTQAEANSTLANSGIYILNPRVLADIPRAPMQDIGHDLLPHALAKGRRLYAYEKPFAWLDVGCGADYVTALSAVLEGTAPVSPMGKQTRPGLWVAPDAKVGRLARISGPCFIGPNVRIHSGARIIGPTVIGAGSVIERGAMVKNSLILPDTYVGKGAMVDRVIAGPDWACDHRFALGADTVTARLDYVTPIVLPTELERTA</sequence>
<accession>A0AAP2CSY0</accession>
<reference evidence="5 6" key="1">
    <citation type="journal article" date="2021" name="Arch. Microbiol.">
        <title>Harenicola maris gen. nov., sp. nov. isolated from the Sea of Japan shallow sediments.</title>
        <authorList>
            <person name="Romanenko L.A."/>
            <person name="Kurilenko V.V."/>
            <person name="Chernysheva N.Y."/>
            <person name="Tekutyeva L.A."/>
            <person name="Velansky P.V."/>
            <person name="Svetashev V.I."/>
            <person name="Isaeva M.P."/>
        </authorList>
    </citation>
    <scope>NUCLEOTIDE SEQUENCE [LARGE SCALE GENOMIC DNA]</scope>
    <source>
        <strain evidence="5 6">KMM 3653</strain>
    </source>
</reference>
<dbReference type="InterPro" id="IPR050486">
    <property type="entry name" value="Mannose-1P_guanyltransferase"/>
</dbReference>
<dbReference type="Proteomes" id="UP001315686">
    <property type="component" value="Unassembled WGS sequence"/>
</dbReference>
<dbReference type="Pfam" id="PF00483">
    <property type="entry name" value="NTP_transferase"/>
    <property type="match status" value="1"/>
</dbReference>
<dbReference type="InterPro" id="IPR036513">
    <property type="entry name" value="STAS_dom_sf"/>
</dbReference>
<dbReference type="EMBL" id="JADQAZ010000002">
    <property type="protein sequence ID" value="MBT0957981.1"/>
    <property type="molecule type" value="Genomic_DNA"/>
</dbReference>
<dbReference type="InterPro" id="IPR011004">
    <property type="entry name" value="Trimer_LpxA-like_sf"/>
</dbReference>
<evidence type="ECO:0000256" key="3">
    <source>
        <dbReference type="ARBA" id="ARBA00023315"/>
    </source>
</evidence>
<feature type="domain" description="STAS" evidence="4">
    <location>
        <begin position="26"/>
        <end position="110"/>
    </location>
</feature>
<dbReference type="Gene3D" id="2.160.10.10">
    <property type="entry name" value="Hexapeptide repeat proteins"/>
    <property type="match status" value="1"/>
</dbReference>
<evidence type="ECO:0000313" key="6">
    <source>
        <dbReference type="Proteomes" id="UP001315686"/>
    </source>
</evidence>
<dbReference type="SUPFAM" id="SSF53448">
    <property type="entry name" value="Nucleotide-diphospho-sugar transferases"/>
    <property type="match status" value="1"/>
</dbReference>
<dbReference type="InterPro" id="IPR005835">
    <property type="entry name" value="NTP_transferase_dom"/>
</dbReference>
<keyword evidence="3" id="KW-0808">Transferase</keyword>
<dbReference type="SUPFAM" id="SSF51161">
    <property type="entry name" value="Trimeric LpxA-like enzymes"/>
    <property type="match status" value="1"/>
</dbReference>
<evidence type="ECO:0000313" key="5">
    <source>
        <dbReference type="EMBL" id="MBT0957981.1"/>
    </source>
</evidence>
<comment type="caution">
    <text evidence="5">The sequence shown here is derived from an EMBL/GenBank/DDBJ whole genome shotgun (WGS) entry which is preliminary data.</text>
</comment>
<dbReference type="Gene3D" id="3.90.550.10">
    <property type="entry name" value="Spore Coat Polysaccharide Biosynthesis Protein SpsA, Chain A"/>
    <property type="match status" value="1"/>
</dbReference>
<comment type="similarity">
    <text evidence="1">Belongs to the transferase hexapeptide repeat family.</text>
</comment>
<dbReference type="CDD" id="cd04181">
    <property type="entry name" value="NTP_transferase"/>
    <property type="match status" value="1"/>
</dbReference>
<evidence type="ECO:0000259" key="4">
    <source>
        <dbReference type="PROSITE" id="PS50801"/>
    </source>
</evidence>
<keyword evidence="2" id="KW-0677">Repeat</keyword>
<keyword evidence="3" id="KW-0012">Acyltransferase</keyword>
<gene>
    <name evidence="5" type="ORF">IV417_11310</name>
</gene>
<dbReference type="PANTHER" id="PTHR22572">
    <property type="entry name" value="SUGAR-1-PHOSPHATE GUANYL TRANSFERASE"/>
    <property type="match status" value="1"/>
</dbReference>
<protein>
    <submittedName>
        <fullName evidence="5">NDP-sugar synthase</fullName>
    </submittedName>
</protein>
<dbReference type="Pfam" id="PF25087">
    <property type="entry name" value="GMPPB_C"/>
    <property type="match status" value="1"/>
</dbReference>
<dbReference type="InterPro" id="IPR002645">
    <property type="entry name" value="STAS_dom"/>
</dbReference>
<name>A0AAP2CSY0_9RHOB</name>
<evidence type="ECO:0000256" key="1">
    <source>
        <dbReference type="ARBA" id="ARBA00007274"/>
    </source>
</evidence>
<dbReference type="PROSITE" id="PS50801">
    <property type="entry name" value="STAS"/>
    <property type="match status" value="1"/>
</dbReference>
<dbReference type="Gene3D" id="3.30.750.24">
    <property type="entry name" value="STAS domain"/>
    <property type="match status" value="1"/>
</dbReference>
<dbReference type="InterPro" id="IPR056729">
    <property type="entry name" value="GMPPB_C"/>
</dbReference>
<evidence type="ECO:0000256" key="2">
    <source>
        <dbReference type="ARBA" id="ARBA00022737"/>
    </source>
</evidence>
<proteinExistence type="inferred from homology"/>
<dbReference type="InterPro" id="IPR029044">
    <property type="entry name" value="Nucleotide-diphossugar_trans"/>
</dbReference>
<dbReference type="SUPFAM" id="SSF52091">
    <property type="entry name" value="SpoIIaa-like"/>
    <property type="match status" value="1"/>
</dbReference>
<organism evidence="5 6">
    <name type="scientific">Harenicola maris</name>
    <dbReference type="NCBI Taxonomy" id="2841044"/>
    <lineage>
        <taxon>Bacteria</taxon>
        <taxon>Pseudomonadati</taxon>
        <taxon>Pseudomonadota</taxon>
        <taxon>Alphaproteobacteria</taxon>
        <taxon>Rhodobacterales</taxon>
        <taxon>Paracoccaceae</taxon>
        <taxon>Harenicola</taxon>
    </lineage>
</organism>
<dbReference type="AlphaFoldDB" id="A0AAP2CSY0"/>
<dbReference type="Pfam" id="PF01740">
    <property type="entry name" value="STAS"/>
    <property type="match status" value="1"/>
</dbReference>
<dbReference type="RefSeq" id="WP_327794198.1">
    <property type="nucleotide sequence ID" value="NZ_JADQAZ010000002.1"/>
</dbReference>